<dbReference type="SUPFAM" id="SSF52540">
    <property type="entry name" value="P-loop containing nucleoside triphosphate hydrolases"/>
    <property type="match status" value="1"/>
</dbReference>
<dbReference type="PROSITE" id="PS00211">
    <property type="entry name" value="ABC_TRANSPORTER_1"/>
    <property type="match status" value="1"/>
</dbReference>
<dbReference type="PANTHER" id="PTHR42711:SF17">
    <property type="entry name" value="ABC TRANSPORTER ATP-BINDING PROTEIN"/>
    <property type="match status" value="1"/>
</dbReference>
<sequence length="337" mass="34878">MDTTAPLAAPDAPAAPAGPLAIDLRGLRKAFGPVQAVDGIDLAVRPGEVVAFLGPNGAGKTTTIDMLLGLARPDAGTVRVHGLDPDRAIAEGRVAAVLQTGGLLKDLTVRETVQVTASFFRATRSAAAVLRRAGIEDIADRPVGKCSGGQQQRLRFALALLPDPDVLVLDEPTTGMDVEGRRAFWDALRADADRGRTILFATHYLDEADAYADRVVLVSHGRVVADGSAAQVKNLAAGRLVSAALPGADDAEVAALRALPGVRSVERRGDRLLVRTTDSDGVARHLLTATTASDVEITARGLEDAFLALTGDGAAATDPAATPATADRPTDTARSLA</sequence>
<dbReference type="Gene3D" id="3.40.50.300">
    <property type="entry name" value="P-loop containing nucleotide triphosphate hydrolases"/>
    <property type="match status" value="1"/>
</dbReference>
<dbReference type="SMART" id="SM00382">
    <property type="entry name" value="AAA"/>
    <property type="match status" value="1"/>
</dbReference>
<protein>
    <submittedName>
        <fullName evidence="8">ABC transporter ATP-binding protein</fullName>
    </submittedName>
</protein>
<dbReference type="AlphaFoldDB" id="A0A7Z8K2K1"/>
<dbReference type="InterPro" id="IPR003439">
    <property type="entry name" value="ABC_transporter-like_ATP-bd"/>
</dbReference>
<evidence type="ECO:0000256" key="6">
    <source>
        <dbReference type="SAM" id="MobiDB-lite"/>
    </source>
</evidence>
<gene>
    <name evidence="8" type="ORF">FA014_01525</name>
</gene>
<organism evidence="8 9">
    <name type="scientific">Cellulomonas hominis</name>
    <dbReference type="NCBI Taxonomy" id="156981"/>
    <lineage>
        <taxon>Bacteria</taxon>
        <taxon>Bacillati</taxon>
        <taxon>Actinomycetota</taxon>
        <taxon>Actinomycetes</taxon>
        <taxon>Micrococcales</taxon>
        <taxon>Cellulomonadaceae</taxon>
        <taxon>Cellulomonas</taxon>
    </lineage>
</organism>
<dbReference type="OrthoDB" id="9804819at2"/>
<comment type="subcellular location">
    <subcellularLocation>
        <location evidence="1">Cell membrane</location>
        <topology evidence="1">Peripheral membrane protein</topology>
    </subcellularLocation>
</comment>
<dbReference type="Proteomes" id="UP000308121">
    <property type="component" value="Unassembled WGS sequence"/>
</dbReference>
<dbReference type="CDD" id="cd03230">
    <property type="entry name" value="ABC_DR_subfamily_A"/>
    <property type="match status" value="1"/>
</dbReference>
<name>A0A7Z8K2K1_9CELL</name>
<dbReference type="GO" id="GO:0005524">
    <property type="term" value="F:ATP binding"/>
    <property type="evidence" value="ECO:0007669"/>
    <property type="project" value="UniProtKB-KW"/>
</dbReference>
<evidence type="ECO:0000256" key="5">
    <source>
        <dbReference type="ARBA" id="ARBA00023251"/>
    </source>
</evidence>
<keyword evidence="3" id="KW-0547">Nucleotide-binding</keyword>
<keyword evidence="5" id="KW-0046">Antibiotic resistance</keyword>
<dbReference type="PROSITE" id="PS50893">
    <property type="entry name" value="ABC_TRANSPORTER_2"/>
    <property type="match status" value="1"/>
</dbReference>
<dbReference type="GO" id="GO:0016887">
    <property type="term" value="F:ATP hydrolysis activity"/>
    <property type="evidence" value="ECO:0007669"/>
    <property type="project" value="InterPro"/>
</dbReference>
<dbReference type="InterPro" id="IPR027417">
    <property type="entry name" value="P-loop_NTPase"/>
</dbReference>
<evidence type="ECO:0000313" key="8">
    <source>
        <dbReference type="EMBL" id="TKR27186.1"/>
    </source>
</evidence>
<evidence type="ECO:0000256" key="4">
    <source>
        <dbReference type="ARBA" id="ARBA00022840"/>
    </source>
</evidence>
<dbReference type="GO" id="GO:0046677">
    <property type="term" value="P:response to antibiotic"/>
    <property type="evidence" value="ECO:0007669"/>
    <property type="project" value="UniProtKB-KW"/>
</dbReference>
<dbReference type="GO" id="GO:0005886">
    <property type="term" value="C:plasma membrane"/>
    <property type="evidence" value="ECO:0007669"/>
    <property type="project" value="UniProtKB-SubCell"/>
</dbReference>
<dbReference type="InterPro" id="IPR017871">
    <property type="entry name" value="ABC_transporter-like_CS"/>
</dbReference>
<keyword evidence="4 8" id="KW-0067">ATP-binding</keyword>
<evidence type="ECO:0000256" key="3">
    <source>
        <dbReference type="ARBA" id="ARBA00022741"/>
    </source>
</evidence>
<dbReference type="InterPro" id="IPR003593">
    <property type="entry name" value="AAA+_ATPase"/>
</dbReference>
<evidence type="ECO:0000256" key="2">
    <source>
        <dbReference type="ARBA" id="ARBA00022448"/>
    </source>
</evidence>
<feature type="region of interest" description="Disordered" evidence="6">
    <location>
        <begin position="314"/>
        <end position="337"/>
    </location>
</feature>
<feature type="domain" description="ABC transporter" evidence="7">
    <location>
        <begin position="22"/>
        <end position="245"/>
    </location>
</feature>
<keyword evidence="2" id="KW-0813">Transport</keyword>
<dbReference type="RefSeq" id="WP_154727951.1">
    <property type="nucleotide sequence ID" value="NZ_SZYE01000005.1"/>
</dbReference>
<comment type="caution">
    <text evidence="8">The sequence shown here is derived from an EMBL/GenBank/DDBJ whole genome shotgun (WGS) entry which is preliminary data.</text>
</comment>
<dbReference type="Pfam" id="PF00005">
    <property type="entry name" value="ABC_tran"/>
    <property type="match status" value="1"/>
</dbReference>
<accession>A0A7Z8K2K1</accession>
<evidence type="ECO:0000313" key="9">
    <source>
        <dbReference type="Proteomes" id="UP000308121"/>
    </source>
</evidence>
<proteinExistence type="predicted"/>
<reference evidence="8 9" key="1">
    <citation type="submission" date="2019-05" db="EMBL/GenBank/DDBJ databases">
        <title>Genome sequence of Cellulomonas hominis strain CS1.</title>
        <authorList>
            <person name="Belmont J."/>
            <person name="Maclea K.S."/>
        </authorList>
    </citation>
    <scope>NUCLEOTIDE SEQUENCE [LARGE SCALE GENOMIC DNA]</scope>
    <source>
        <strain evidence="8 9">CS1</strain>
    </source>
</reference>
<dbReference type="PANTHER" id="PTHR42711">
    <property type="entry name" value="ABC TRANSPORTER ATP-BINDING PROTEIN"/>
    <property type="match status" value="1"/>
</dbReference>
<evidence type="ECO:0000259" key="7">
    <source>
        <dbReference type="PROSITE" id="PS50893"/>
    </source>
</evidence>
<evidence type="ECO:0000256" key="1">
    <source>
        <dbReference type="ARBA" id="ARBA00004202"/>
    </source>
</evidence>
<dbReference type="EMBL" id="SZYE01000005">
    <property type="protein sequence ID" value="TKR27186.1"/>
    <property type="molecule type" value="Genomic_DNA"/>
</dbReference>
<dbReference type="InterPro" id="IPR050763">
    <property type="entry name" value="ABC_transporter_ATP-binding"/>
</dbReference>